<comment type="caution">
    <text evidence="1">The sequence shown here is derived from an EMBL/GenBank/DDBJ whole genome shotgun (WGS) entry which is preliminary data.</text>
</comment>
<keyword evidence="2" id="KW-1185">Reference proteome</keyword>
<dbReference type="Proteomes" id="UP000076643">
    <property type="component" value="Unassembled WGS sequence"/>
</dbReference>
<organism evidence="1 2">
    <name type="scientific">Pseudoalteromonas luteoviolacea DSM 6061</name>
    <dbReference type="NCBI Taxonomy" id="1365250"/>
    <lineage>
        <taxon>Bacteria</taxon>
        <taxon>Pseudomonadati</taxon>
        <taxon>Pseudomonadota</taxon>
        <taxon>Gammaproteobacteria</taxon>
        <taxon>Alteromonadales</taxon>
        <taxon>Pseudoalteromonadaceae</taxon>
        <taxon>Pseudoalteromonas</taxon>
    </lineage>
</organism>
<accession>A0A166WSM2</accession>
<dbReference type="PATRIC" id="fig|1365250.3.peg.2330"/>
<dbReference type="EMBL" id="AUYB01000102">
    <property type="protein sequence ID" value="KZN38030.1"/>
    <property type="molecule type" value="Genomic_DNA"/>
</dbReference>
<evidence type="ECO:0000313" key="2">
    <source>
        <dbReference type="Proteomes" id="UP000076643"/>
    </source>
</evidence>
<dbReference type="AlphaFoldDB" id="A0A166WSM2"/>
<evidence type="ECO:0000313" key="1">
    <source>
        <dbReference type="EMBL" id="KZN38030.1"/>
    </source>
</evidence>
<name>A0A166WSM2_9GAMM</name>
<protein>
    <submittedName>
        <fullName evidence="1">Uncharacterized protein</fullName>
    </submittedName>
</protein>
<sequence>MIVLAFSFVSQAYAIGVESAKVLTIQTYTNGTVAVTTDKQHFGPSSCNSKAKYIVPATDKGLANTLSVLLTAKVASMPVTIYLHDSVCSSGYPMITSIIIE</sequence>
<gene>
    <name evidence="1" type="ORF">N475_15495</name>
</gene>
<proteinExistence type="predicted"/>
<reference evidence="1 2" key="1">
    <citation type="submission" date="2013-07" db="EMBL/GenBank/DDBJ databases">
        <title>Comparative Genomic and Metabolomic Analysis of Twelve Strains of Pseudoalteromonas luteoviolacea.</title>
        <authorList>
            <person name="Vynne N.G."/>
            <person name="Mansson M."/>
            <person name="Gram L."/>
        </authorList>
    </citation>
    <scope>NUCLEOTIDE SEQUENCE [LARGE SCALE GENOMIC DNA]</scope>
    <source>
        <strain evidence="1 2">DSM 6061</strain>
    </source>
</reference>